<evidence type="ECO:0000256" key="2">
    <source>
        <dbReference type="ARBA" id="ARBA00022980"/>
    </source>
</evidence>
<name>A0AA39GGW6_SARSR</name>
<reference evidence="5" key="1">
    <citation type="submission" date="2022-10" db="EMBL/GenBank/DDBJ databases">
        <title>Determination and structural analysis of whole genome sequence of Sarocladium strictum F4-1.</title>
        <authorList>
            <person name="Hu L."/>
            <person name="Jiang Y."/>
        </authorList>
    </citation>
    <scope>NUCLEOTIDE SEQUENCE</scope>
    <source>
        <strain evidence="5">F4-1</strain>
    </source>
</reference>
<gene>
    <name evidence="5" type="ORF">NLU13_5433</name>
</gene>
<accession>A0AA39GGW6</accession>
<proteinExistence type="inferred from homology"/>
<comment type="similarity">
    <text evidence="1">Belongs to the universal ribosomal protein uS17 family.</text>
</comment>
<dbReference type="InterPro" id="IPR000266">
    <property type="entry name" value="Ribosomal_uS17"/>
</dbReference>
<dbReference type="PANTHER" id="PTHR10744:SF1">
    <property type="entry name" value="SMALL RIBOSOMAL SUBUNIT PROTEIN US17M"/>
    <property type="match status" value="1"/>
</dbReference>
<dbReference type="EMBL" id="JAPDFR010000004">
    <property type="protein sequence ID" value="KAK0387120.1"/>
    <property type="molecule type" value="Genomic_DNA"/>
</dbReference>
<evidence type="ECO:0008006" key="7">
    <source>
        <dbReference type="Google" id="ProtNLM"/>
    </source>
</evidence>
<evidence type="ECO:0000256" key="4">
    <source>
        <dbReference type="SAM" id="MobiDB-lite"/>
    </source>
</evidence>
<evidence type="ECO:0000256" key="3">
    <source>
        <dbReference type="ARBA" id="ARBA00023274"/>
    </source>
</evidence>
<dbReference type="PANTHER" id="PTHR10744">
    <property type="entry name" value="40S RIBOSOMAL PROTEIN S11 FAMILY MEMBER"/>
    <property type="match status" value="1"/>
</dbReference>
<keyword evidence="3" id="KW-0687">Ribonucleoprotein</keyword>
<keyword evidence="6" id="KW-1185">Reference proteome</keyword>
<feature type="region of interest" description="Disordered" evidence="4">
    <location>
        <begin position="94"/>
        <end position="168"/>
    </location>
</feature>
<dbReference type="Proteomes" id="UP001175261">
    <property type="component" value="Unassembled WGS sequence"/>
</dbReference>
<comment type="caution">
    <text evidence="5">The sequence shown here is derived from an EMBL/GenBank/DDBJ whole genome shotgun (WGS) entry which is preliminary data.</text>
</comment>
<dbReference type="Pfam" id="PF00366">
    <property type="entry name" value="Ribosomal_S17"/>
    <property type="match status" value="1"/>
</dbReference>
<dbReference type="GO" id="GO:0005840">
    <property type="term" value="C:ribosome"/>
    <property type="evidence" value="ECO:0007669"/>
    <property type="project" value="UniProtKB-KW"/>
</dbReference>
<dbReference type="CDD" id="cd00364">
    <property type="entry name" value="Ribosomal_uS17"/>
    <property type="match status" value="1"/>
</dbReference>
<protein>
    <recommendedName>
        <fullName evidence="7">Ribosomal protein S17</fullName>
    </recommendedName>
</protein>
<dbReference type="Gene3D" id="2.40.50.140">
    <property type="entry name" value="Nucleic acid-binding proteins"/>
    <property type="match status" value="1"/>
</dbReference>
<evidence type="ECO:0000313" key="5">
    <source>
        <dbReference type="EMBL" id="KAK0387120.1"/>
    </source>
</evidence>
<dbReference type="SUPFAM" id="SSF50249">
    <property type="entry name" value="Nucleic acid-binding proteins"/>
    <property type="match status" value="1"/>
</dbReference>
<keyword evidence="2" id="KW-0689">Ribosomal protein</keyword>
<feature type="compositionally biased region" description="Basic and acidic residues" evidence="4">
    <location>
        <begin position="156"/>
        <end position="168"/>
    </location>
</feature>
<dbReference type="AlphaFoldDB" id="A0AA39GGW6"/>
<evidence type="ECO:0000256" key="1">
    <source>
        <dbReference type="ARBA" id="ARBA00010254"/>
    </source>
</evidence>
<sequence>MSSQVAQAARRVNHDLRGVVVSAGLMQKTVKVRVGAQKWNKIINKWFAEPKHYLVHDPNSSLRTGDVVSIMPGWPTSQHKRHVVKKIIAPYGVPIQDRPPIPTLEELITEREAKKGAKDERRASRRQEEEAARKEEARKLRERKEAKRLAQGGSRTEPRKTNLEDNND</sequence>
<organism evidence="5 6">
    <name type="scientific">Sarocladium strictum</name>
    <name type="common">Black bundle disease fungus</name>
    <name type="synonym">Acremonium strictum</name>
    <dbReference type="NCBI Taxonomy" id="5046"/>
    <lineage>
        <taxon>Eukaryota</taxon>
        <taxon>Fungi</taxon>
        <taxon>Dikarya</taxon>
        <taxon>Ascomycota</taxon>
        <taxon>Pezizomycotina</taxon>
        <taxon>Sordariomycetes</taxon>
        <taxon>Hypocreomycetidae</taxon>
        <taxon>Hypocreales</taxon>
        <taxon>Sarocladiaceae</taxon>
        <taxon>Sarocladium</taxon>
    </lineage>
</organism>
<dbReference type="GO" id="GO:0005739">
    <property type="term" value="C:mitochondrion"/>
    <property type="evidence" value="ECO:0007669"/>
    <property type="project" value="TreeGrafter"/>
</dbReference>
<dbReference type="GO" id="GO:0006412">
    <property type="term" value="P:translation"/>
    <property type="evidence" value="ECO:0007669"/>
    <property type="project" value="InterPro"/>
</dbReference>
<dbReference type="GO" id="GO:0003735">
    <property type="term" value="F:structural constituent of ribosome"/>
    <property type="evidence" value="ECO:0007669"/>
    <property type="project" value="InterPro"/>
</dbReference>
<dbReference type="GO" id="GO:1990904">
    <property type="term" value="C:ribonucleoprotein complex"/>
    <property type="evidence" value="ECO:0007669"/>
    <property type="project" value="UniProtKB-KW"/>
</dbReference>
<dbReference type="InterPro" id="IPR012340">
    <property type="entry name" value="NA-bd_OB-fold"/>
</dbReference>
<evidence type="ECO:0000313" key="6">
    <source>
        <dbReference type="Proteomes" id="UP001175261"/>
    </source>
</evidence>
<feature type="compositionally biased region" description="Basic and acidic residues" evidence="4">
    <location>
        <begin position="108"/>
        <end position="148"/>
    </location>
</feature>